<evidence type="ECO:0000256" key="2">
    <source>
        <dbReference type="ARBA" id="ARBA00023125"/>
    </source>
</evidence>
<dbReference type="SUPFAM" id="SSF55785">
    <property type="entry name" value="PYP-like sensor domain (PAS domain)"/>
    <property type="match status" value="1"/>
</dbReference>
<dbReference type="Pfam" id="PF08448">
    <property type="entry name" value="PAS_4"/>
    <property type="match status" value="1"/>
</dbReference>
<dbReference type="SUPFAM" id="SSF46894">
    <property type="entry name" value="C-terminal effector domain of the bipartite response regulators"/>
    <property type="match status" value="1"/>
</dbReference>
<protein>
    <submittedName>
        <fullName evidence="5">Helix-turn-helix transcriptional regulator</fullName>
    </submittedName>
</protein>
<name>A0A135IA94_9GAMM</name>
<dbReference type="Proteomes" id="UP000070529">
    <property type="component" value="Unassembled WGS sequence"/>
</dbReference>
<dbReference type="Pfam" id="PF00196">
    <property type="entry name" value="GerE"/>
    <property type="match status" value="1"/>
</dbReference>
<evidence type="ECO:0000313" key="6">
    <source>
        <dbReference type="Proteomes" id="UP000070529"/>
    </source>
</evidence>
<evidence type="ECO:0000259" key="4">
    <source>
        <dbReference type="PROSITE" id="PS50043"/>
    </source>
</evidence>
<evidence type="ECO:0000313" key="5">
    <source>
        <dbReference type="EMBL" id="KXF82369.1"/>
    </source>
</evidence>
<keyword evidence="2" id="KW-0238">DNA-binding</keyword>
<keyword evidence="6" id="KW-1185">Reference proteome</keyword>
<dbReference type="GO" id="GO:0006355">
    <property type="term" value="P:regulation of DNA-templated transcription"/>
    <property type="evidence" value="ECO:0007669"/>
    <property type="project" value="InterPro"/>
</dbReference>
<comment type="caution">
    <text evidence="5">The sequence shown here is derived from an EMBL/GenBank/DDBJ whole genome shotgun (WGS) entry which is preliminary data.</text>
</comment>
<dbReference type="NCBIfam" id="TIGR00229">
    <property type="entry name" value="sensory_box"/>
    <property type="match status" value="1"/>
</dbReference>
<dbReference type="InterPro" id="IPR013656">
    <property type="entry name" value="PAS_4"/>
</dbReference>
<evidence type="ECO:0000256" key="3">
    <source>
        <dbReference type="ARBA" id="ARBA00023163"/>
    </source>
</evidence>
<proteinExistence type="predicted"/>
<dbReference type="OrthoDB" id="9016132at2"/>
<dbReference type="InterPro" id="IPR036388">
    <property type="entry name" value="WH-like_DNA-bd_sf"/>
</dbReference>
<dbReference type="EMBL" id="LNTY01000025">
    <property type="protein sequence ID" value="KXF82369.1"/>
    <property type="molecule type" value="Genomic_DNA"/>
</dbReference>
<dbReference type="GO" id="GO:0003677">
    <property type="term" value="F:DNA binding"/>
    <property type="evidence" value="ECO:0007669"/>
    <property type="project" value="UniProtKB-KW"/>
</dbReference>
<dbReference type="InterPro" id="IPR035965">
    <property type="entry name" value="PAS-like_dom_sf"/>
</dbReference>
<dbReference type="RefSeq" id="WP_067413795.1">
    <property type="nucleotide sequence ID" value="NZ_LNTY01000025.1"/>
</dbReference>
<keyword evidence="3" id="KW-0804">Transcription</keyword>
<evidence type="ECO:0000256" key="1">
    <source>
        <dbReference type="ARBA" id="ARBA00023015"/>
    </source>
</evidence>
<dbReference type="AlphaFoldDB" id="A0A135IA94"/>
<accession>A0A135IA94</accession>
<dbReference type="PANTHER" id="PTHR44688">
    <property type="entry name" value="DNA-BINDING TRANSCRIPTIONAL ACTIVATOR DEVR_DOSR"/>
    <property type="match status" value="1"/>
</dbReference>
<dbReference type="Gene3D" id="3.30.450.20">
    <property type="entry name" value="PAS domain"/>
    <property type="match status" value="1"/>
</dbReference>
<dbReference type="InterPro" id="IPR000014">
    <property type="entry name" value="PAS"/>
</dbReference>
<dbReference type="PRINTS" id="PR00038">
    <property type="entry name" value="HTHLUXR"/>
</dbReference>
<dbReference type="PROSITE" id="PS50043">
    <property type="entry name" value="HTH_LUXR_2"/>
    <property type="match status" value="1"/>
</dbReference>
<keyword evidence="1" id="KW-0805">Transcription regulation</keyword>
<gene>
    <name evidence="5" type="ORF">ATN88_09500</name>
</gene>
<dbReference type="CDD" id="cd06170">
    <property type="entry name" value="LuxR_C_like"/>
    <property type="match status" value="1"/>
</dbReference>
<sequence length="236" mass="26510">MDIATPIPSTQISLFEQLPGCWGCKDKDSKFVYVNKNYADLIGIDSQDALIGKTICELSPELARYAENFNYQDERVIKTKRQIRILNVHPYADGSWQAHIVTKVPWYDEAGNVLGVIFNWESIDESALLDIGAWICKLAGTNVKAKDRSRDVAAKGLLSKRESEVLFLHLYGKKPQFIAQMLGVSVKTIENHFANLRIKLGAESKTELVDKALELGIGSRIPKSLLKQQFSLIIEE</sequence>
<dbReference type="InterPro" id="IPR000792">
    <property type="entry name" value="Tscrpt_reg_LuxR_C"/>
</dbReference>
<dbReference type="PANTHER" id="PTHR44688:SF16">
    <property type="entry name" value="DNA-BINDING TRANSCRIPTIONAL ACTIVATOR DEVR_DOSR"/>
    <property type="match status" value="1"/>
</dbReference>
<dbReference type="Gene3D" id="1.10.10.10">
    <property type="entry name" value="Winged helix-like DNA-binding domain superfamily/Winged helix DNA-binding domain"/>
    <property type="match status" value="1"/>
</dbReference>
<dbReference type="STRING" id="294935.ATN88_09500"/>
<dbReference type="InterPro" id="IPR016032">
    <property type="entry name" value="Sig_transdc_resp-reg_C-effctor"/>
</dbReference>
<reference evidence="5 6" key="1">
    <citation type="submission" date="2015-11" db="EMBL/GenBank/DDBJ databases">
        <title>Genomic Taxonomy of the Vibrionaceae.</title>
        <authorList>
            <person name="Gomez-Gil B."/>
            <person name="Enciso-Ibarra J."/>
        </authorList>
    </citation>
    <scope>NUCLEOTIDE SEQUENCE [LARGE SCALE GENOMIC DNA]</scope>
    <source>
        <strain evidence="5 6">CAIM 912</strain>
    </source>
</reference>
<organism evidence="5 6">
    <name type="scientific">Enterovibrio coralii</name>
    <dbReference type="NCBI Taxonomy" id="294935"/>
    <lineage>
        <taxon>Bacteria</taxon>
        <taxon>Pseudomonadati</taxon>
        <taxon>Pseudomonadota</taxon>
        <taxon>Gammaproteobacteria</taxon>
        <taxon>Vibrionales</taxon>
        <taxon>Vibrionaceae</taxon>
        <taxon>Enterovibrio</taxon>
    </lineage>
</organism>
<feature type="domain" description="HTH luxR-type" evidence="4">
    <location>
        <begin position="151"/>
        <end position="216"/>
    </location>
</feature>
<dbReference type="SMART" id="SM00421">
    <property type="entry name" value="HTH_LUXR"/>
    <property type="match status" value="1"/>
</dbReference>